<dbReference type="AlphaFoldDB" id="A0A2P8C6A6"/>
<dbReference type="Proteomes" id="UP000240621">
    <property type="component" value="Unassembled WGS sequence"/>
</dbReference>
<keyword evidence="1" id="KW-1133">Transmembrane helix</keyword>
<proteinExistence type="predicted"/>
<evidence type="ECO:0000313" key="2">
    <source>
        <dbReference type="EMBL" id="GET22737.1"/>
    </source>
</evidence>
<gene>
    <name evidence="3" type="ORF">CLV93_11515</name>
    <name evidence="2" type="ORF">JCM18694_29830</name>
</gene>
<name>A0A2P8C6A6_9BACT</name>
<keyword evidence="1" id="KW-0472">Membrane</keyword>
<organism evidence="3 4">
    <name type="scientific">Prolixibacter denitrificans</name>
    <dbReference type="NCBI Taxonomy" id="1541063"/>
    <lineage>
        <taxon>Bacteria</taxon>
        <taxon>Pseudomonadati</taxon>
        <taxon>Bacteroidota</taxon>
        <taxon>Bacteroidia</taxon>
        <taxon>Marinilabiliales</taxon>
        <taxon>Prolixibacteraceae</taxon>
        <taxon>Prolixibacter</taxon>
    </lineage>
</organism>
<dbReference type="EMBL" id="PYGC01000015">
    <property type="protein sequence ID" value="PSK80485.1"/>
    <property type="molecule type" value="Genomic_DNA"/>
</dbReference>
<feature type="transmembrane region" description="Helical" evidence="1">
    <location>
        <begin position="122"/>
        <end position="143"/>
    </location>
</feature>
<dbReference type="Proteomes" id="UP000396862">
    <property type="component" value="Unassembled WGS sequence"/>
</dbReference>
<reference evidence="3 4" key="1">
    <citation type="submission" date="2018-03" db="EMBL/GenBank/DDBJ databases">
        <title>Genomic Encyclopedia of Archaeal and Bacterial Type Strains, Phase II (KMG-II): from individual species to whole genera.</title>
        <authorList>
            <person name="Goeker M."/>
        </authorList>
    </citation>
    <scope>NUCLEOTIDE SEQUENCE [LARGE SCALE GENOMIC DNA]</scope>
    <source>
        <strain evidence="3 4">DSM 27267</strain>
    </source>
</reference>
<comment type="caution">
    <text evidence="3">The sequence shown here is derived from an EMBL/GenBank/DDBJ whole genome shotgun (WGS) entry which is preliminary data.</text>
</comment>
<evidence type="ECO:0008006" key="6">
    <source>
        <dbReference type="Google" id="ProtNLM"/>
    </source>
</evidence>
<feature type="transmembrane region" description="Helical" evidence="1">
    <location>
        <begin position="80"/>
        <end position="102"/>
    </location>
</feature>
<evidence type="ECO:0000313" key="5">
    <source>
        <dbReference type="Proteomes" id="UP000396862"/>
    </source>
</evidence>
<reference evidence="2 5" key="2">
    <citation type="submission" date="2019-10" db="EMBL/GenBank/DDBJ databases">
        <title>Prolixibacter strains distinguished by the presence of nitrate reductase genes were adept at nitrate-dependent anaerobic corrosion of metallic iron and carbon steel.</title>
        <authorList>
            <person name="Iino T."/>
            <person name="Shono N."/>
            <person name="Ito K."/>
            <person name="Nakamura R."/>
            <person name="Sueoka K."/>
            <person name="Harayama S."/>
            <person name="Ohkuma M."/>
        </authorList>
    </citation>
    <scope>NUCLEOTIDE SEQUENCE [LARGE SCALE GENOMIC DNA]</scope>
    <source>
        <strain evidence="2 5">MIC1-1</strain>
    </source>
</reference>
<dbReference type="EMBL" id="BLAU01000001">
    <property type="protein sequence ID" value="GET22737.1"/>
    <property type="molecule type" value="Genomic_DNA"/>
</dbReference>
<dbReference type="RefSeq" id="WP_246187251.1">
    <property type="nucleotide sequence ID" value="NZ_BLAU01000001.1"/>
</dbReference>
<evidence type="ECO:0000313" key="3">
    <source>
        <dbReference type="EMBL" id="PSK80485.1"/>
    </source>
</evidence>
<protein>
    <recommendedName>
        <fullName evidence="6">DUF4149 domain-containing protein</fullName>
    </recommendedName>
</protein>
<feature type="transmembrane region" description="Helical" evidence="1">
    <location>
        <begin position="7"/>
        <end position="26"/>
    </location>
</feature>
<feature type="transmembrane region" description="Helical" evidence="1">
    <location>
        <begin position="46"/>
        <end position="68"/>
    </location>
</feature>
<keyword evidence="5" id="KW-1185">Reference proteome</keyword>
<evidence type="ECO:0000256" key="1">
    <source>
        <dbReference type="SAM" id="Phobius"/>
    </source>
</evidence>
<sequence>MMNKRIAFAPIIILMFWAGFVCAISFMEAWLKFQAPGVTLPIGLGIGKLVFTGLNRVEIVLTLLLLYFVKRNFGFLKDKLTFMVAGLAVIVAIQTFVLLPVLTHRAVEIINGAQPTSDPAHFVYIGLEVIKVILLFSATFGVIRKLKAEIHDS</sequence>
<accession>A0A2P8C6A6</accession>
<keyword evidence="1" id="KW-0812">Transmembrane</keyword>
<evidence type="ECO:0000313" key="4">
    <source>
        <dbReference type="Proteomes" id="UP000240621"/>
    </source>
</evidence>